<keyword evidence="1" id="KW-0245">EGF-like domain</keyword>
<dbReference type="WBParaSite" id="SPAL_0001230000.1">
    <property type="protein sequence ID" value="SPAL_0001230000.1"/>
    <property type="gene ID" value="SPAL_0001230000"/>
</dbReference>
<dbReference type="Pfam" id="PF00431">
    <property type="entry name" value="CUB"/>
    <property type="match status" value="1"/>
</dbReference>
<dbReference type="PANTHER" id="PTHR10127:SF802">
    <property type="entry name" value="ZINC METALLOPROTEINASE NAS-10"/>
    <property type="match status" value="1"/>
</dbReference>
<dbReference type="InterPro" id="IPR024079">
    <property type="entry name" value="MetalloPept_cat_dom_sf"/>
</dbReference>
<dbReference type="Proteomes" id="UP000046392">
    <property type="component" value="Unplaced"/>
</dbReference>
<sequence>MNINKSFSYFDYEYYRKKRKVRGRKFNLWSKSIPFFIEKNLNRNLIVKALREIEQTTCVRFHEVKRVSFRMTGIRYFPGRACSSYLGKRILRGFQTIYIAKRYETLGAIQHETLHLLGIDHEHCRIDRDKYLFVLLKNVKRSDIYDFRVPSSTHSNTFGLPYDYGSIMHYDMLASSKNNEPTLIPKHVLYAHTIGHVQKLSFIDIKTINLLYCRNMCSFKIDCDNGSYQHPTKCFQCICVEGFVGKNCNHFTTNLPSCGKSIHFVHEFPQEIKVNGKIKCYYRLIAEKDTKIMLQVYTRIHPLKRVFCWPEDCLEIKYWEDKTVTGARFCGRTKNIIFLSKSNVVIVYFKSTYIENEFKLKFKKQ</sequence>
<evidence type="ECO:0000313" key="11">
    <source>
        <dbReference type="Proteomes" id="UP000046392"/>
    </source>
</evidence>
<keyword evidence="7" id="KW-1015">Disulfide bond</keyword>
<dbReference type="Pfam" id="PF01400">
    <property type="entry name" value="Astacin"/>
    <property type="match status" value="1"/>
</dbReference>
<dbReference type="SMART" id="SM00235">
    <property type="entry name" value="ZnMc"/>
    <property type="match status" value="1"/>
</dbReference>
<evidence type="ECO:0000256" key="6">
    <source>
        <dbReference type="ARBA" id="ARBA00023049"/>
    </source>
</evidence>
<dbReference type="GO" id="GO:0008270">
    <property type="term" value="F:zinc ion binding"/>
    <property type="evidence" value="ECO:0007669"/>
    <property type="project" value="UniProtKB-UniRule"/>
</dbReference>
<dbReference type="Gene3D" id="2.60.120.290">
    <property type="entry name" value="Spermadhesin, CUB domain"/>
    <property type="match status" value="1"/>
</dbReference>
<organism evidence="11 12">
    <name type="scientific">Strongyloides papillosus</name>
    <name type="common">Intestinal threadworm</name>
    <dbReference type="NCBI Taxonomy" id="174720"/>
    <lineage>
        <taxon>Eukaryota</taxon>
        <taxon>Metazoa</taxon>
        <taxon>Ecdysozoa</taxon>
        <taxon>Nematoda</taxon>
        <taxon>Chromadorea</taxon>
        <taxon>Rhabditida</taxon>
        <taxon>Tylenchina</taxon>
        <taxon>Panagrolaimomorpha</taxon>
        <taxon>Strongyloidoidea</taxon>
        <taxon>Strongyloididae</taxon>
        <taxon>Strongyloides</taxon>
    </lineage>
</organism>
<keyword evidence="3 8" id="KW-0479">Metal-binding</keyword>
<dbReference type="InterPro" id="IPR000859">
    <property type="entry name" value="CUB_dom"/>
</dbReference>
<dbReference type="AlphaFoldDB" id="A0A0N5C2U3"/>
<comment type="caution">
    <text evidence="8">Lacks conserved residue(s) required for the propagation of feature annotation.</text>
</comment>
<dbReference type="EC" id="3.4.24.-" evidence="9"/>
<dbReference type="InterPro" id="IPR001506">
    <property type="entry name" value="Peptidase_M12A"/>
</dbReference>
<evidence type="ECO:0000313" key="12">
    <source>
        <dbReference type="WBParaSite" id="SPAL_0001230000.1"/>
    </source>
</evidence>
<keyword evidence="6 8" id="KW-0482">Metalloprotease</keyword>
<evidence type="ECO:0000256" key="8">
    <source>
        <dbReference type="PROSITE-ProRule" id="PRU01211"/>
    </source>
</evidence>
<keyword evidence="4 8" id="KW-0378">Hydrolase</keyword>
<comment type="cofactor">
    <cofactor evidence="8 9">
        <name>Zn(2+)</name>
        <dbReference type="ChEBI" id="CHEBI:29105"/>
    </cofactor>
    <text evidence="8 9">Binds 1 zinc ion per subunit.</text>
</comment>
<dbReference type="SUPFAM" id="SSF55486">
    <property type="entry name" value="Metalloproteases ('zincins'), catalytic domain"/>
    <property type="match status" value="1"/>
</dbReference>
<reference evidence="12" key="1">
    <citation type="submission" date="2017-02" db="UniProtKB">
        <authorList>
            <consortium name="WormBaseParasite"/>
        </authorList>
    </citation>
    <scope>IDENTIFICATION</scope>
</reference>
<feature type="binding site" evidence="8">
    <location>
        <position position="121"/>
    </location>
    <ligand>
        <name>Zn(2+)</name>
        <dbReference type="ChEBI" id="CHEBI:29105"/>
        <note>catalytic</note>
    </ligand>
</feature>
<evidence type="ECO:0000256" key="9">
    <source>
        <dbReference type="RuleBase" id="RU361183"/>
    </source>
</evidence>
<dbReference type="Gene3D" id="3.40.390.10">
    <property type="entry name" value="Collagenase (Catalytic Domain)"/>
    <property type="match status" value="1"/>
</dbReference>
<evidence type="ECO:0000259" key="10">
    <source>
        <dbReference type="PROSITE" id="PS51864"/>
    </source>
</evidence>
<dbReference type="InterPro" id="IPR035914">
    <property type="entry name" value="Sperma_CUB_dom_sf"/>
</dbReference>
<dbReference type="GO" id="GO:0006508">
    <property type="term" value="P:proteolysis"/>
    <property type="evidence" value="ECO:0007669"/>
    <property type="project" value="UniProtKB-KW"/>
</dbReference>
<keyword evidence="2 8" id="KW-0645">Protease</keyword>
<feature type="active site" evidence="8">
    <location>
        <position position="112"/>
    </location>
</feature>
<keyword evidence="11" id="KW-1185">Reference proteome</keyword>
<dbReference type="PANTHER" id="PTHR10127">
    <property type="entry name" value="DISCOIDIN, CUB, EGF, LAMININ , AND ZINC METALLOPROTEASE DOMAIN CONTAINING"/>
    <property type="match status" value="1"/>
</dbReference>
<name>A0A0N5C2U3_STREA</name>
<dbReference type="GO" id="GO:0004222">
    <property type="term" value="F:metalloendopeptidase activity"/>
    <property type="evidence" value="ECO:0007669"/>
    <property type="project" value="UniProtKB-UniRule"/>
</dbReference>
<dbReference type="SUPFAM" id="SSF49854">
    <property type="entry name" value="Spermadhesin, CUB domain"/>
    <property type="match status" value="1"/>
</dbReference>
<evidence type="ECO:0000256" key="1">
    <source>
        <dbReference type="ARBA" id="ARBA00022536"/>
    </source>
</evidence>
<evidence type="ECO:0000256" key="5">
    <source>
        <dbReference type="ARBA" id="ARBA00022833"/>
    </source>
</evidence>
<dbReference type="PROSITE" id="PS00022">
    <property type="entry name" value="EGF_1"/>
    <property type="match status" value="1"/>
</dbReference>
<evidence type="ECO:0000256" key="2">
    <source>
        <dbReference type="ARBA" id="ARBA00022670"/>
    </source>
</evidence>
<evidence type="ECO:0000256" key="7">
    <source>
        <dbReference type="ARBA" id="ARBA00023157"/>
    </source>
</evidence>
<keyword evidence="5 8" id="KW-0862">Zinc</keyword>
<feature type="binding site" evidence="8">
    <location>
        <position position="111"/>
    </location>
    <ligand>
        <name>Zn(2+)</name>
        <dbReference type="ChEBI" id="CHEBI:29105"/>
        <note>catalytic</note>
    </ligand>
</feature>
<evidence type="ECO:0000256" key="4">
    <source>
        <dbReference type="ARBA" id="ARBA00022801"/>
    </source>
</evidence>
<accession>A0A0N5C2U3</accession>
<feature type="binding site" evidence="8">
    <location>
        <position position="115"/>
    </location>
    <ligand>
        <name>Zn(2+)</name>
        <dbReference type="ChEBI" id="CHEBI:29105"/>
        <note>catalytic</note>
    </ligand>
</feature>
<feature type="domain" description="Peptidase M12A" evidence="10">
    <location>
        <begin position="19"/>
        <end position="218"/>
    </location>
</feature>
<dbReference type="PROSITE" id="PS01186">
    <property type="entry name" value="EGF_2"/>
    <property type="match status" value="1"/>
</dbReference>
<dbReference type="InterPro" id="IPR006026">
    <property type="entry name" value="Peptidase_Metallo"/>
</dbReference>
<proteinExistence type="predicted"/>
<dbReference type="PRINTS" id="PR00480">
    <property type="entry name" value="ASTACIN"/>
</dbReference>
<evidence type="ECO:0000256" key="3">
    <source>
        <dbReference type="ARBA" id="ARBA00022723"/>
    </source>
</evidence>
<protein>
    <recommendedName>
        <fullName evidence="9">Metalloendopeptidase</fullName>
        <ecNumber evidence="9">3.4.24.-</ecNumber>
    </recommendedName>
</protein>
<dbReference type="PROSITE" id="PS51864">
    <property type="entry name" value="ASTACIN"/>
    <property type="match status" value="1"/>
</dbReference>
<dbReference type="InterPro" id="IPR000742">
    <property type="entry name" value="EGF"/>
</dbReference>